<evidence type="ECO:0000313" key="4">
    <source>
        <dbReference type="EMBL" id="MBB5783164.1"/>
    </source>
</evidence>
<dbReference type="InterPro" id="IPR046253">
    <property type="entry name" value="DUF6286"/>
</dbReference>
<accession>A0A7W9LGP3</accession>
<reference evidence="4 5" key="1">
    <citation type="submission" date="2020-08" db="EMBL/GenBank/DDBJ databases">
        <title>Sequencing the genomes of 1000 actinobacteria strains.</title>
        <authorList>
            <person name="Klenk H.-P."/>
        </authorList>
    </citation>
    <scope>NUCLEOTIDE SEQUENCE [LARGE SCALE GENOMIC DNA]</scope>
    <source>
        <strain evidence="4 5">DSM 45507</strain>
    </source>
</reference>
<dbReference type="Pfam" id="PF19803">
    <property type="entry name" value="DUF6286"/>
    <property type="match status" value="1"/>
</dbReference>
<name>A0A7W9LGP3_9ACTN</name>
<dbReference type="AlphaFoldDB" id="A0A7W9LGP3"/>
<keyword evidence="2" id="KW-1133">Transmembrane helix</keyword>
<protein>
    <recommendedName>
        <fullName evidence="3">DUF6286 domain-containing protein</fullName>
    </recommendedName>
</protein>
<dbReference type="Proteomes" id="UP000579153">
    <property type="component" value="Unassembled WGS sequence"/>
</dbReference>
<evidence type="ECO:0000313" key="5">
    <source>
        <dbReference type="Proteomes" id="UP000579153"/>
    </source>
</evidence>
<organism evidence="4 5">
    <name type="scientific">Nonomuraea jabiensis</name>
    <dbReference type="NCBI Taxonomy" id="882448"/>
    <lineage>
        <taxon>Bacteria</taxon>
        <taxon>Bacillati</taxon>
        <taxon>Actinomycetota</taxon>
        <taxon>Actinomycetes</taxon>
        <taxon>Streptosporangiales</taxon>
        <taxon>Streptosporangiaceae</taxon>
        <taxon>Nonomuraea</taxon>
    </lineage>
</organism>
<sequence>MTGQTLSQEDGAIPPEGGPVDAHQAKRNKAADRAAVRAFRPSRRAPAIVVALLLTLLGLLVAAETVSALLGNPLRLVPYDRMLGWAVSTPWSNPLFVLASMVVALLGLALLITALVPGRPRMMPVRSGDPDVIIGLRPKSVTRALAHAAEEVPGVHSAHATLRGWTVAVTPSTSGWDKERFAQEVHAAVLTRLAGLDLVEPYRVTVNVKERK</sequence>
<gene>
    <name evidence="4" type="ORF">HD596_009920</name>
</gene>
<evidence type="ECO:0000256" key="2">
    <source>
        <dbReference type="SAM" id="Phobius"/>
    </source>
</evidence>
<keyword evidence="2" id="KW-0812">Transmembrane</keyword>
<proteinExistence type="predicted"/>
<evidence type="ECO:0000256" key="1">
    <source>
        <dbReference type="SAM" id="MobiDB-lite"/>
    </source>
</evidence>
<feature type="domain" description="DUF6286" evidence="3">
    <location>
        <begin position="105"/>
        <end position="209"/>
    </location>
</feature>
<keyword evidence="2" id="KW-0472">Membrane</keyword>
<comment type="caution">
    <text evidence="4">The sequence shown here is derived from an EMBL/GenBank/DDBJ whole genome shotgun (WGS) entry which is preliminary data.</text>
</comment>
<feature type="transmembrane region" description="Helical" evidence="2">
    <location>
        <begin position="47"/>
        <end position="71"/>
    </location>
</feature>
<evidence type="ECO:0000259" key="3">
    <source>
        <dbReference type="Pfam" id="PF19803"/>
    </source>
</evidence>
<feature type="transmembrane region" description="Helical" evidence="2">
    <location>
        <begin position="91"/>
        <end position="116"/>
    </location>
</feature>
<feature type="region of interest" description="Disordered" evidence="1">
    <location>
        <begin position="1"/>
        <end position="27"/>
    </location>
</feature>
<dbReference type="EMBL" id="JACHMB010000001">
    <property type="protein sequence ID" value="MBB5783164.1"/>
    <property type="molecule type" value="Genomic_DNA"/>
</dbReference>
<dbReference type="RefSeq" id="WP_185076146.1">
    <property type="nucleotide sequence ID" value="NZ_JACHMB010000001.1"/>
</dbReference>
<keyword evidence="5" id="KW-1185">Reference proteome</keyword>